<dbReference type="Pfam" id="PF13634">
    <property type="entry name" value="Nucleoporin_FG"/>
    <property type="match status" value="3"/>
</dbReference>
<dbReference type="Pfam" id="PF04096">
    <property type="entry name" value="Nucleoporin2"/>
    <property type="match status" value="1"/>
</dbReference>
<evidence type="ECO:0000256" key="1">
    <source>
        <dbReference type="ARBA" id="ARBA00004567"/>
    </source>
</evidence>
<dbReference type="PROSITE" id="PS51434">
    <property type="entry name" value="NUP_C"/>
    <property type="match status" value="1"/>
</dbReference>
<dbReference type="OrthoDB" id="3797628at2759"/>
<dbReference type="PANTHER" id="PTHR23198:SF6">
    <property type="entry name" value="NUCLEAR PORE COMPLEX PROTEIN NUP98-NUP96"/>
    <property type="match status" value="1"/>
</dbReference>
<dbReference type="GO" id="GO:0051028">
    <property type="term" value="P:mRNA transport"/>
    <property type="evidence" value="ECO:0007669"/>
    <property type="project" value="UniProtKB-KW"/>
</dbReference>
<comment type="subcellular location">
    <subcellularLocation>
        <location evidence="2">Nucleus membrane</location>
        <topology evidence="2">Peripheral membrane protein</topology>
        <orientation evidence="2">Nucleoplasmic side</orientation>
    </subcellularLocation>
    <subcellularLocation>
        <location evidence="1">Nucleus</location>
        <location evidence="1">Nuclear pore complex</location>
    </subcellularLocation>
</comment>
<evidence type="ECO:0000256" key="2">
    <source>
        <dbReference type="ARBA" id="ARBA00004620"/>
    </source>
</evidence>
<feature type="region of interest" description="Disordered" evidence="11">
    <location>
        <begin position="182"/>
        <end position="209"/>
    </location>
</feature>
<organism evidence="13 14">
    <name type="scientific">Trichuris trichiura</name>
    <name type="common">Whipworm</name>
    <name type="synonym">Trichocephalus trichiurus</name>
    <dbReference type="NCBI Taxonomy" id="36087"/>
    <lineage>
        <taxon>Eukaryota</taxon>
        <taxon>Metazoa</taxon>
        <taxon>Ecdysozoa</taxon>
        <taxon>Nematoda</taxon>
        <taxon>Enoplea</taxon>
        <taxon>Dorylaimia</taxon>
        <taxon>Trichinellida</taxon>
        <taxon>Trichuridae</taxon>
        <taxon>Trichuris</taxon>
    </lineage>
</organism>
<dbReference type="InterPro" id="IPR037665">
    <property type="entry name" value="Nucleoporin_S59-like"/>
</dbReference>
<evidence type="ECO:0000313" key="14">
    <source>
        <dbReference type="Proteomes" id="UP000030665"/>
    </source>
</evidence>
<comment type="similarity">
    <text evidence="3">Belongs to the nucleoporin GLFG family.</text>
</comment>
<feature type="region of interest" description="Disordered" evidence="11">
    <location>
        <begin position="390"/>
        <end position="410"/>
    </location>
</feature>
<dbReference type="AlphaFoldDB" id="A0A077ZBJ5"/>
<keyword evidence="10" id="KW-0539">Nucleus</keyword>
<dbReference type="GO" id="GO:0003723">
    <property type="term" value="F:RNA binding"/>
    <property type="evidence" value="ECO:0007669"/>
    <property type="project" value="TreeGrafter"/>
</dbReference>
<keyword evidence="6" id="KW-0509">mRNA transport</keyword>
<dbReference type="GO" id="GO:0017056">
    <property type="term" value="F:structural constituent of nuclear pore"/>
    <property type="evidence" value="ECO:0007669"/>
    <property type="project" value="InterPro"/>
</dbReference>
<dbReference type="Gene3D" id="3.30.1610.10">
    <property type="entry name" value="Peptidase S59, nucleoporin"/>
    <property type="match status" value="1"/>
</dbReference>
<dbReference type="Pfam" id="PF21240">
    <property type="entry name" value="Nup98_GLEBS"/>
    <property type="match status" value="1"/>
</dbReference>
<dbReference type="InterPro" id="IPR036903">
    <property type="entry name" value="Nup98_auto-Pept-S59_dom_sf"/>
</dbReference>
<dbReference type="InterPro" id="IPR025574">
    <property type="entry name" value="Nucleoporin_FG_rpt"/>
</dbReference>
<accession>A0A077ZBJ5</accession>
<keyword evidence="9" id="KW-0906">Nuclear pore complex</keyword>
<dbReference type="Gene3D" id="1.10.10.2360">
    <property type="match status" value="1"/>
</dbReference>
<dbReference type="GO" id="GO:0006405">
    <property type="term" value="P:RNA export from nucleus"/>
    <property type="evidence" value="ECO:0007669"/>
    <property type="project" value="TreeGrafter"/>
</dbReference>
<proteinExistence type="inferred from homology"/>
<dbReference type="SUPFAM" id="SSF82215">
    <property type="entry name" value="C-terminal autoproteolytic domain of nucleoporin nup98"/>
    <property type="match status" value="1"/>
</dbReference>
<dbReference type="EMBL" id="HG806208">
    <property type="protein sequence ID" value="CDW57757.1"/>
    <property type="molecule type" value="Genomic_DNA"/>
</dbReference>
<evidence type="ECO:0000256" key="7">
    <source>
        <dbReference type="ARBA" id="ARBA00022927"/>
    </source>
</evidence>
<evidence type="ECO:0000313" key="13">
    <source>
        <dbReference type="EMBL" id="CDW57757.1"/>
    </source>
</evidence>
<feature type="compositionally biased region" description="Low complexity" evidence="11">
    <location>
        <begin position="199"/>
        <end position="209"/>
    </location>
</feature>
<evidence type="ECO:0000259" key="12">
    <source>
        <dbReference type="PROSITE" id="PS51434"/>
    </source>
</evidence>
<evidence type="ECO:0000256" key="11">
    <source>
        <dbReference type="SAM" id="MobiDB-lite"/>
    </source>
</evidence>
<dbReference type="PANTHER" id="PTHR23198">
    <property type="entry name" value="NUCLEOPORIN"/>
    <property type="match status" value="1"/>
</dbReference>
<keyword evidence="14" id="KW-1185">Reference proteome</keyword>
<evidence type="ECO:0000256" key="5">
    <source>
        <dbReference type="ARBA" id="ARBA00022448"/>
    </source>
</evidence>
<evidence type="ECO:0000256" key="6">
    <source>
        <dbReference type="ARBA" id="ARBA00022816"/>
    </source>
</evidence>
<feature type="domain" description="Peptidase S59" evidence="12">
    <location>
        <begin position="452"/>
        <end position="585"/>
    </location>
</feature>
<evidence type="ECO:0000256" key="9">
    <source>
        <dbReference type="ARBA" id="ARBA00023132"/>
    </source>
</evidence>
<dbReference type="GO" id="GO:0034398">
    <property type="term" value="P:telomere tethering at nuclear periphery"/>
    <property type="evidence" value="ECO:0007669"/>
    <property type="project" value="TreeGrafter"/>
</dbReference>
<evidence type="ECO:0000256" key="8">
    <source>
        <dbReference type="ARBA" id="ARBA00023010"/>
    </source>
</evidence>
<evidence type="ECO:0000256" key="10">
    <source>
        <dbReference type="ARBA" id="ARBA00023242"/>
    </source>
</evidence>
<dbReference type="GO" id="GO:0044614">
    <property type="term" value="C:nuclear pore cytoplasmic filaments"/>
    <property type="evidence" value="ECO:0007669"/>
    <property type="project" value="TreeGrafter"/>
</dbReference>
<dbReference type="GO" id="GO:0031965">
    <property type="term" value="C:nuclear membrane"/>
    <property type="evidence" value="ECO:0007669"/>
    <property type="project" value="UniProtKB-SubCell"/>
</dbReference>
<evidence type="ECO:0000256" key="3">
    <source>
        <dbReference type="ARBA" id="ARBA00008926"/>
    </source>
</evidence>
<dbReference type="STRING" id="36087.A0A077ZBJ5"/>
<dbReference type="FunFam" id="1.10.10.2360:FF:000001">
    <property type="entry name" value="Nuclear pore complex protein Nup98-Nup96"/>
    <property type="match status" value="1"/>
</dbReference>
<name>A0A077ZBJ5_TRITR</name>
<gene>
    <name evidence="13" type="ORF">TTRE_0000605201</name>
</gene>
<keyword evidence="5" id="KW-0813">Transport</keyword>
<keyword evidence="8" id="KW-0811">Translocation</keyword>
<dbReference type="Proteomes" id="UP000030665">
    <property type="component" value="Unassembled WGS sequence"/>
</dbReference>
<sequence>MFGQKTAFGSPSFGSGSFLFGFGTPTTQSTGLFGSNPTTTSGGLFGSSPATPSGGLFGSSNGTCCFSARQNFWSDNFVVVWHNSIQCRLKGRFLGTSTGGMFGQSTTTTGSSLFGSAQPPAGTTVKFEPVVGSDTMLRNSIQTNITTKHQCITSMKHYEGKSLEELRVEDYLANRKGPQQAGSLGFGVSSQPQNRSLFGSTSTAATGTSVFGQTQDKPLFGSSSFGSTQPSTGLFGQPTTTQSTSLFGQNTTTSTSAFSFTNPTTTGGGLFGQSQPQQTVPGYILSFFYSPFGVAASTAPTSSGSLFGGSTGGGLFGNKPAGTTTSSLFPSFGPSTTTTFGGGLWNVNVSFFKKNEKSLFPFRAAAVAVQFFSKPTEAVVRHLRSGPISRMTSTPKPSLLPTNEAPPPPLTTSVILEESTTAMERESEKFQSRHGIPLSNRRKDHLGIVCKRAGYYCDPSLEELEEMIGDDGYCVVSNFTVGRENYGSVMWFGPLNVTGLNLDRLVHFDHKEVTVYPDGEVKPPVGEELNRRARIVLERVWPIDKSTLEPITFRNRLEKACARMEAKFVDYDSSRGIWTFEVDHFSKYGLVDEESSEEEEEVVYGAAAEVGDETYQQDDSIGLLRRSGVHDDQLVGDEYACKRLLYFS</sequence>
<protein>
    <recommendedName>
        <fullName evidence="4">Nuclear pore complex protein Nup98-Nup96</fullName>
    </recommendedName>
</protein>
<keyword evidence="7" id="KW-0653">Protein transport</keyword>
<dbReference type="GO" id="GO:0006606">
    <property type="term" value="P:protein import into nucleus"/>
    <property type="evidence" value="ECO:0007669"/>
    <property type="project" value="TreeGrafter"/>
</dbReference>
<dbReference type="InterPro" id="IPR007230">
    <property type="entry name" value="Nup98_auto-Pept-S59_dom"/>
</dbReference>
<evidence type="ECO:0000256" key="4">
    <source>
        <dbReference type="ARBA" id="ARBA00013472"/>
    </source>
</evidence>
<reference evidence="13" key="2">
    <citation type="submission" date="2014-03" db="EMBL/GenBank/DDBJ databases">
        <title>The whipworm genome and dual-species transcriptomics of an intimate host-pathogen interaction.</title>
        <authorList>
            <person name="Foth B.J."/>
            <person name="Tsai I.J."/>
            <person name="Reid A.J."/>
            <person name="Bancroft A.J."/>
            <person name="Nichol S."/>
            <person name="Tracey A."/>
            <person name="Holroyd N."/>
            <person name="Cotton J.A."/>
            <person name="Stanley E.J."/>
            <person name="Zarowiecki M."/>
            <person name="Liu J.Z."/>
            <person name="Huckvale T."/>
            <person name="Cooper P.J."/>
            <person name="Grencis R.K."/>
            <person name="Berriman M."/>
        </authorList>
    </citation>
    <scope>NUCLEOTIDE SEQUENCE [LARGE SCALE GENOMIC DNA]</scope>
</reference>
<dbReference type="GO" id="GO:0000973">
    <property type="term" value="P:post-transcriptional tethering of RNA polymerase II gene DNA at nuclear periphery"/>
    <property type="evidence" value="ECO:0007669"/>
    <property type="project" value="TreeGrafter"/>
</dbReference>
<reference evidence="13" key="1">
    <citation type="submission" date="2014-01" db="EMBL/GenBank/DDBJ databases">
        <authorList>
            <person name="Aslett M."/>
        </authorList>
    </citation>
    <scope>NUCLEOTIDE SEQUENCE</scope>
</reference>
<feature type="compositionally biased region" description="Polar residues" evidence="11">
    <location>
        <begin position="188"/>
        <end position="198"/>
    </location>
</feature>
<dbReference type="GO" id="GO:0008139">
    <property type="term" value="F:nuclear localization sequence binding"/>
    <property type="evidence" value="ECO:0007669"/>
    <property type="project" value="TreeGrafter"/>
</dbReference>